<dbReference type="InterPro" id="IPR003428">
    <property type="entry name" value="MAM33"/>
</dbReference>
<name>A0A0W0G9P1_MONRR</name>
<organism evidence="1 2">
    <name type="scientific">Moniliophthora roreri</name>
    <name type="common">Frosty pod rot fungus</name>
    <name type="synonym">Monilia roreri</name>
    <dbReference type="NCBI Taxonomy" id="221103"/>
    <lineage>
        <taxon>Eukaryota</taxon>
        <taxon>Fungi</taxon>
        <taxon>Dikarya</taxon>
        <taxon>Basidiomycota</taxon>
        <taxon>Agaricomycotina</taxon>
        <taxon>Agaricomycetes</taxon>
        <taxon>Agaricomycetidae</taxon>
        <taxon>Agaricales</taxon>
        <taxon>Marasmiineae</taxon>
        <taxon>Marasmiaceae</taxon>
        <taxon>Moniliophthora</taxon>
    </lineage>
</organism>
<protein>
    <submittedName>
        <fullName evidence="1">Uncharacterized protein</fullName>
    </submittedName>
</protein>
<dbReference type="InterPro" id="IPR036561">
    <property type="entry name" value="MAM33_sf"/>
</dbReference>
<dbReference type="GO" id="GO:0005759">
    <property type="term" value="C:mitochondrial matrix"/>
    <property type="evidence" value="ECO:0007669"/>
    <property type="project" value="InterPro"/>
</dbReference>
<dbReference type="SUPFAM" id="SSF54529">
    <property type="entry name" value="Mitochondrial glycoprotein MAM33-like"/>
    <property type="match status" value="1"/>
</dbReference>
<dbReference type="EMBL" id="LATX01000739">
    <property type="protein sequence ID" value="KTB45268.1"/>
    <property type="molecule type" value="Genomic_DNA"/>
</dbReference>
<dbReference type="Gene3D" id="3.10.280.10">
    <property type="entry name" value="Mitochondrial glycoprotein"/>
    <property type="match status" value="1"/>
</dbReference>
<sequence length="97" mass="11238">MAFGNETLRLMFSISDIRAEEDPMDEEALEREENEDHEEEILNTYTIRCSLSVTKEQRSRCSFTDMLTGTQEGDFIVDNVTYYRGAKLATELSADWK</sequence>
<proteinExistence type="predicted"/>
<accession>A0A0W0G9P1</accession>
<comment type="caution">
    <text evidence="1">The sequence shown here is derived from an EMBL/GenBank/DDBJ whole genome shotgun (WGS) entry which is preliminary data.</text>
</comment>
<evidence type="ECO:0000313" key="1">
    <source>
        <dbReference type="EMBL" id="KTB45268.1"/>
    </source>
</evidence>
<evidence type="ECO:0000313" key="2">
    <source>
        <dbReference type="Proteomes" id="UP000054988"/>
    </source>
</evidence>
<gene>
    <name evidence="1" type="ORF">WG66_2196</name>
</gene>
<dbReference type="Pfam" id="PF02330">
    <property type="entry name" value="MAM33"/>
    <property type="match status" value="1"/>
</dbReference>
<dbReference type="Proteomes" id="UP000054988">
    <property type="component" value="Unassembled WGS sequence"/>
</dbReference>
<dbReference type="AlphaFoldDB" id="A0A0W0G9P1"/>
<reference evidence="1 2" key="1">
    <citation type="submission" date="2015-12" db="EMBL/GenBank/DDBJ databases">
        <title>Draft genome sequence of Moniliophthora roreri, the causal agent of frosty pod rot of cacao.</title>
        <authorList>
            <person name="Aime M.C."/>
            <person name="Diaz-Valderrama J.R."/>
            <person name="Kijpornyongpan T."/>
            <person name="Phillips-Mora W."/>
        </authorList>
    </citation>
    <scope>NUCLEOTIDE SEQUENCE [LARGE SCALE GENOMIC DNA]</scope>
    <source>
        <strain evidence="1 2">MCA 2952</strain>
    </source>
</reference>